<sequence>MALDFVAGCLGGCAGVLVGHPFDTVKVRLQTQDPAKRLYKGTFECFRTIVAKESALGLYKGMASPLYGLALINAIVFGVQGNVQRRMANPDTLKSHFLAGATAGLVQSVVCSPMELAKTRMQIQGQGESRTQFKSTKHLYTGPIDCLRKIYKAHGIPGVFKGFTLTVVRETPSFGIYFATYEYLCRKMVEQPDDDVSMLGLLMAGGFSGMASWIATYPVDVIKSRIQADGGSGQNQYKNAYDCFQKSIKAEGHGCLWTGLNSTLLRAFPVNAATFTVVALFLRSVRPSEDETMETISGHHHTKLGSEIHTVDRIAGATATEI</sequence>
<keyword evidence="10 22" id="KW-0472">Membrane</keyword>
<evidence type="ECO:0000256" key="23">
    <source>
        <dbReference type="RuleBase" id="RU000488"/>
    </source>
</evidence>
<dbReference type="PROSITE" id="PS50920">
    <property type="entry name" value="SOLCAR"/>
    <property type="match status" value="3"/>
</dbReference>
<dbReference type="FunCoup" id="A0A1S3HFG7">
    <property type="interactions" value="78"/>
</dbReference>
<comment type="catalytic activity">
    <reaction evidence="15">
        <text>L-ornithine(in) + L-arginine(out) = L-ornithine(out) + L-arginine(in)</text>
        <dbReference type="Rhea" id="RHEA:34991"/>
        <dbReference type="ChEBI" id="CHEBI:32682"/>
        <dbReference type="ChEBI" id="CHEBI:46911"/>
    </reaction>
</comment>
<evidence type="ECO:0000256" key="12">
    <source>
        <dbReference type="ARBA" id="ARBA00050592"/>
    </source>
</evidence>
<evidence type="ECO:0000256" key="2">
    <source>
        <dbReference type="ARBA" id="ARBA00006375"/>
    </source>
</evidence>
<protein>
    <recommendedName>
        <fullName evidence="17">Mitochondrial basic amino acids transporter</fullName>
    </recommendedName>
    <alternativeName>
        <fullName evidence="21">Carnitine/acylcarnitine translocase-like</fullName>
    </alternativeName>
    <alternativeName>
        <fullName evidence="20">Mitochondrial carnitine/acylcarnitine carrier protein CACL</fullName>
    </alternativeName>
    <alternativeName>
        <fullName evidence="19">Mitochondrial ornithine transporter 3</fullName>
    </alternativeName>
    <alternativeName>
        <fullName evidence="18">Solute carrier family 25 member 29</fullName>
    </alternativeName>
</protein>
<accession>A0A1S3HFG7</accession>
<dbReference type="PANTHER" id="PTHR45624">
    <property type="entry name" value="MITOCHONDRIAL BASIC AMINO ACIDS TRANSPORTER-RELATED"/>
    <property type="match status" value="1"/>
</dbReference>
<comment type="catalytic activity">
    <reaction evidence="16">
        <text>N(omega)-methyl-L-arginine(in) + L-arginine(out) = N(omega)-methyl-L-arginine(out) + L-arginine(in)</text>
        <dbReference type="Rhea" id="RHEA:72803"/>
        <dbReference type="ChEBI" id="CHEBI:32682"/>
        <dbReference type="ChEBI" id="CHEBI:114953"/>
    </reaction>
</comment>
<dbReference type="InterPro" id="IPR002067">
    <property type="entry name" value="MCP"/>
</dbReference>
<keyword evidence="9" id="KW-0496">Mitochondrion</keyword>
<comment type="catalytic activity">
    <reaction evidence="13">
        <text>L-histidine(out) + L-arginine(in) = L-histidine(in) + L-arginine(out)</text>
        <dbReference type="Rhea" id="RHEA:71063"/>
        <dbReference type="ChEBI" id="CHEBI:32682"/>
        <dbReference type="ChEBI" id="CHEBI:57595"/>
    </reaction>
</comment>
<evidence type="ECO:0000256" key="21">
    <source>
        <dbReference type="ARBA" id="ARBA00080567"/>
    </source>
</evidence>
<feature type="repeat" description="Solcar" evidence="22">
    <location>
        <begin position="91"/>
        <end position="187"/>
    </location>
</feature>
<dbReference type="SUPFAM" id="SSF103506">
    <property type="entry name" value="Mitochondrial carrier"/>
    <property type="match status" value="1"/>
</dbReference>
<evidence type="ECO:0000256" key="14">
    <source>
        <dbReference type="ARBA" id="ARBA00051045"/>
    </source>
</evidence>
<evidence type="ECO:0000256" key="8">
    <source>
        <dbReference type="ARBA" id="ARBA00022989"/>
    </source>
</evidence>
<dbReference type="PANTHER" id="PTHR45624:SF61">
    <property type="entry name" value="MITOCHONDRIAL BASIC AMINO ACIDS TRANSPORTER"/>
    <property type="match status" value="1"/>
</dbReference>
<dbReference type="OrthoDB" id="193856at2759"/>
<comment type="catalytic activity">
    <reaction evidence="11">
        <text>L-lysine(out) + L-arginine(in) = L-lysine(in) + L-arginine(out)</text>
        <dbReference type="Rhea" id="RHEA:70827"/>
        <dbReference type="ChEBI" id="CHEBI:32551"/>
        <dbReference type="ChEBI" id="CHEBI:32682"/>
    </reaction>
</comment>
<dbReference type="GO" id="GO:0005743">
    <property type="term" value="C:mitochondrial inner membrane"/>
    <property type="evidence" value="ECO:0007669"/>
    <property type="project" value="UniProtKB-SubCell"/>
</dbReference>
<organism evidence="24 25">
    <name type="scientific">Lingula anatina</name>
    <name type="common">Brachiopod</name>
    <name type="synonym">Lingula unguis</name>
    <dbReference type="NCBI Taxonomy" id="7574"/>
    <lineage>
        <taxon>Eukaryota</taxon>
        <taxon>Metazoa</taxon>
        <taxon>Spiralia</taxon>
        <taxon>Lophotrochozoa</taxon>
        <taxon>Brachiopoda</taxon>
        <taxon>Linguliformea</taxon>
        <taxon>Lingulata</taxon>
        <taxon>Lingulida</taxon>
        <taxon>Linguloidea</taxon>
        <taxon>Lingulidae</taxon>
        <taxon>Lingula</taxon>
    </lineage>
</organism>
<dbReference type="AlphaFoldDB" id="A0A1S3HFG7"/>
<keyword evidence="24" id="KW-1185">Reference proteome</keyword>
<dbReference type="FunFam" id="1.50.40.10:FF:000037">
    <property type="entry name" value="Solute carrier family 25 member 29"/>
    <property type="match status" value="1"/>
</dbReference>
<evidence type="ECO:0000256" key="10">
    <source>
        <dbReference type="ARBA" id="ARBA00023136"/>
    </source>
</evidence>
<comment type="similarity">
    <text evidence="2 23">Belongs to the mitochondrial carrier (TC 2.A.29) family.</text>
</comment>
<evidence type="ECO:0000256" key="18">
    <source>
        <dbReference type="ARBA" id="ARBA00076491"/>
    </source>
</evidence>
<evidence type="ECO:0000256" key="6">
    <source>
        <dbReference type="ARBA" id="ARBA00022792"/>
    </source>
</evidence>
<dbReference type="KEGG" id="lak:106154853"/>
<comment type="catalytic activity">
    <reaction evidence="14">
        <text>L-homoarginine(in) + L-arginine(out) = L-homoarginine(out) + L-arginine(in)</text>
        <dbReference type="Rhea" id="RHEA:72799"/>
        <dbReference type="ChEBI" id="CHEBI:32682"/>
        <dbReference type="ChEBI" id="CHEBI:143006"/>
    </reaction>
</comment>
<evidence type="ECO:0000256" key="15">
    <source>
        <dbReference type="ARBA" id="ARBA00051921"/>
    </source>
</evidence>
<dbReference type="InterPro" id="IPR018108">
    <property type="entry name" value="MCP_transmembrane"/>
</dbReference>
<evidence type="ECO:0000313" key="24">
    <source>
        <dbReference type="Proteomes" id="UP000085678"/>
    </source>
</evidence>
<dbReference type="Pfam" id="PF00153">
    <property type="entry name" value="Mito_carr"/>
    <property type="match status" value="3"/>
</dbReference>
<feature type="repeat" description="Solcar" evidence="22">
    <location>
        <begin position="196"/>
        <end position="284"/>
    </location>
</feature>
<keyword evidence="3 23" id="KW-0813">Transport</keyword>
<evidence type="ECO:0000256" key="22">
    <source>
        <dbReference type="PROSITE-ProRule" id="PRU00282"/>
    </source>
</evidence>
<comment type="subcellular location">
    <subcellularLocation>
        <location evidence="1">Mitochondrion inner membrane</location>
        <topology evidence="1">Multi-pass membrane protein</topology>
    </subcellularLocation>
</comment>
<keyword evidence="6" id="KW-0999">Mitochondrion inner membrane</keyword>
<feature type="repeat" description="Solcar" evidence="22">
    <location>
        <begin position="2"/>
        <end position="86"/>
    </location>
</feature>
<evidence type="ECO:0000256" key="7">
    <source>
        <dbReference type="ARBA" id="ARBA00022970"/>
    </source>
</evidence>
<evidence type="ECO:0000256" key="17">
    <source>
        <dbReference type="ARBA" id="ARBA00071763"/>
    </source>
</evidence>
<evidence type="ECO:0000256" key="5">
    <source>
        <dbReference type="ARBA" id="ARBA00022737"/>
    </source>
</evidence>
<evidence type="ECO:0000256" key="13">
    <source>
        <dbReference type="ARBA" id="ARBA00050768"/>
    </source>
</evidence>
<reference evidence="25" key="1">
    <citation type="submission" date="2025-08" db="UniProtKB">
        <authorList>
            <consortium name="RefSeq"/>
        </authorList>
    </citation>
    <scope>IDENTIFICATION</scope>
    <source>
        <tissue evidence="25">Gonads</tissue>
    </source>
</reference>
<evidence type="ECO:0000313" key="25">
    <source>
        <dbReference type="RefSeq" id="XP_013384823.1"/>
    </source>
</evidence>
<dbReference type="PRINTS" id="PR00926">
    <property type="entry name" value="MITOCARRIER"/>
</dbReference>
<evidence type="ECO:0000256" key="4">
    <source>
        <dbReference type="ARBA" id="ARBA00022692"/>
    </source>
</evidence>
<dbReference type="InterPro" id="IPR050567">
    <property type="entry name" value="Mitochondrial_Carrier"/>
</dbReference>
<dbReference type="OMA" id="VYRESGW"/>
<dbReference type="GeneID" id="106154853"/>
<evidence type="ECO:0000256" key="3">
    <source>
        <dbReference type="ARBA" id="ARBA00022448"/>
    </source>
</evidence>
<dbReference type="Gene3D" id="1.50.40.10">
    <property type="entry name" value="Mitochondrial carrier domain"/>
    <property type="match status" value="1"/>
</dbReference>
<proteinExistence type="inferred from homology"/>
<dbReference type="InterPro" id="IPR023395">
    <property type="entry name" value="MCP_dom_sf"/>
</dbReference>
<keyword evidence="8" id="KW-1133">Transmembrane helix</keyword>
<dbReference type="GO" id="GO:1990575">
    <property type="term" value="P:mitochondrial L-ornithine transmembrane transport"/>
    <property type="evidence" value="ECO:0007669"/>
    <property type="project" value="TreeGrafter"/>
</dbReference>
<evidence type="ECO:0000256" key="1">
    <source>
        <dbReference type="ARBA" id="ARBA00004448"/>
    </source>
</evidence>
<evidence type="ECO:0000256" key="19">
    <source>
        <dbReference type="ARBA" id="ARBA00078745"/>
    </source>
</evidence>
<evidence type="ECO:0000256" key="20">
    <source>
        <dbReference type="ARBA" id="ARBA00079387"/>
    </source>
</evidence>
<evidence type="ECO:0000256" key="9">
    <source>
        <dbReference type="ARBA" id="ARBA00023128"/>
    </source>
</evidence>
<keyword evidence="4 22" id="KW-0812">Transmembrane</keyword>
<gene>
    <name evidence="25" type="primary">LOC106154853</name>
</gene>
<comment type="catalytic activity">
    <reaction evidence="12">
        <text>L-histidine(out) = L-histidine(in)</text>
        <dbReference type="Rhea" id="RHEA:72807"/>
        <dbReference type="ChEBI" id="CHEBI:57595"/>
    </reaction>
</comment>
<keyword evidence="5" id="KW-0677">Repeat</keyword>
<dbReference type="GO" id="GO:0005289">
    <property type="term" value="F:high-affinity L-arginine transmembrane transporter activity"/>
    <property type="evidence" value="ECO:0007669"/>
    <property type="project" value="TreeGrafter"/>
</dbReference>
<dbReference type="InParanoid" id="A0A1S3HFG7"/>
<dbReference type="RefSeq" id="XP_013384823.1">
    <property type="nucleotide sequence ID" value="XM_013529369.2"/>
</dbReference>
<dbReference type="Proteomes" id="UP000085678">
    <property type="component" value="Unplaced"/>
</dbReference>
<evidence type="ECO:0000256" key="16">
    <source>
        <dbReference type="ARBA" id="ARBA00052673"/>
    </source>
</evidence>
<evidence type="ECO:0000256" key="11">
    <source>
        <dbReference type="ARBA" id="ARBA00049090"/>
    </source>
</evidence>
<keyword evidence="7" id="KW-0029">Amino-acid transport</keyword>
<name>A0A1S3HFG7_LINAN</name>